<dbReference type="SUPFAM" id="SSF144064">
    <property type="entry name" value="Heme iron utilization protein-like"/>
    <property type="match status" value="1"/>
</dbReference>
<sequence>MTEQTAIAPTYADFAAELQTRYAALIAAEPKLRIRDLADKLGVSEAALVAAQCGVQSQPLAGGAQTLFKQLGSLGRVLALSRNDACVHERHGRYEDIHAGGPVGMVLGPDIDLRLFFSCWQFAWHVTDPTHGRESIQFFAADGSAVHKVYRTDETDARAWQALVAAFAQTERSVPQFSALATLDEAHEAADANAVRNAWLALDDTHAFFPMLRKFKLSRLGALRAAGPDLAQSVDNDAVETLLQRAADTGLAIMCFVGNRGIVQIHSGPVQKLLRTGPWFNVLDPTFNLHLQTTAIHSSWVVNKPTRDGWVTSLEIYNAAGELIVQFFGVRKPGQPELPAWRALLTDLCAQPLAA</sequence>
<keyword evidence="3" id="KW-1185">Reference proteome</keyword>
<feature type="domain" description="Haemin-degrading HemS/ChuX" evidence="1">
    <location>
        <begin position="216"/>
        <end position="348"/>
    </location>
</feature>
<reference evidence="2 3" key="1">
    <citation type="submission" date="2015-07" db="EMBL/GenBank/DDBJ databases">
        <title>Draft genome sequence of the Amantichitinum ursilacus IGB-41, a new chitin-degrading bacterium.</title>
        <authorList>
            <person name="Kirstahler P."/>
            <person name="Guenther M."/>
            <person name="Grumaz C."/>
            <person name="Rupp S."/>
            <person name="Zibek S."/>
            <person name="Sohn K."/>
        </authorList>
    </citation>
    <scope>NUCLEOTIDE SEQUENCE [LARGE SCALE GENOMIC DNA]</scope>
    <source>
        <strain evidence="2 3">IGB-41</strain>
    </source>
</reference>
<protein>
    <submittedName>
        <fullName evidence="2">Hemin transport protein HemS</fullName>
    </submittedName>
</protein>
<dbReference type="AlphaFoldDB" id="A0A0N1JTT2"/>
<dbReference type="CDD" id="cd16831">
    <property type="entry name" value="HemS-like_C"/>
    <property type="match status" value="1"/>
</dbReference>
<dbReference type="Gene3D" id="3.40.1570.10">
    <property type="entry name" value="HemS/ChuS/ChuX like domains"/>
    <property type="match status" value="2"/>
</dbReference>
<dbReference type="EMBL" id="LAQT01000001">
    <property type="protein sequence ID" value="KPC55327.1"/>
    <property type="molecule type" value="Genomic_DNA"/>
</dbReference>
<accession>A0A0N1JTT2</accession>
<dbReference type="GO" id="GO:0006826">
    <property type="term" value="P:iron ion transport"/>
    <property type="evidence" value="ECO:0007669"/>
    <property type="project" value="InterPro"/>
</dbReference>
<dbReference type="STRING" id="857265.WG78_01680"/>
<dbReference type="PATRIC" id="fig|857265.3.peg.351"/>
<dbReference type="OrthoDB" id="316630at2"/>
<dbReference type="InterPro" id="IPR053733">
    <property type="entry name" value="Heme_Transport_Util_sf"/>
</dbReference>
<dbReference type="Pfam" id="PF05171">
    <property type="entry name" value="HemS"/>
    <property type="match status" value="2"/>
</dbReference>
<dbReference type="InterPro" id="IPR007845">
    <property type="entry name" value="HemS/ChuX_dom"/>
</dbReference>
<proteinExistence type="predicted"/>
<evidence type="ECO:0000259" key="1">
    <source>
        <dbReference type="Pfam" id="PF05171"/>
    </source>
</evidence>
<evidence type="ECO:0000313" key="3">
    <source>
        <dbReference type="Proteomes" id="UP000037939"/>
    </source>
</evidence>
<dbReference type="CDD" id="cd16830">
    <property type="entry name" value="HemS-like_N"/>
    <property type="match status" value="1"/>
</dbReference>
<evidence type="ECO:0000313" key="2">
    <source>
        <dbReference type="EMBL" id="KPC55327.1"/>
    </source>
</evidence>
<gene>
    <name evidence="2" type="primary">hemS</name>
    <name evidence="2" type="ORF">WG78_01680</name>
</gene>
<name>A0A0N1JTT2_9NEIS</name>
<feature type="domain" description="Haemin-degrading HemS/ChuX" evidence="1">
    <location>
        <begin position="42"/>
        <end position="167"/>
    </location>
</feature>
<comment type="caution">
    <text evidence="2">The sequence shown here is derived from an EMBL/GenBank/DDBJ whole genome shotgun (WGS) entry which is preliminary data.</text>
</comment>
<dbReference type="RefSeq" id="WP_053936038.1">
    <property type="nucleotide sequence ID" value="NZ_LAQT01000001.1"/>
</dbReference>
<dbReference type="Proteomes" id="UP000037939">
    <property type="component" value="Unassembled WGS sequence"/>
</dbReference>
<organism evidence="2 3">
    <name type="scientific">Amantichitinum ursilacus</name>
    <dbReference type="NCBI Taxonomy" id="857265"/>
    <lineage>
        <taxon>Bacteria</taxon>
        <taxon>Pseudomonadati</taxon>
        <taxon>Pseudomonadota</taxon>
        <taxon>Betaproteobacteria</taxon>
        <taxon>Neisseriales</taxon>
        <taxon>Chitinibacteraceae</taxon>
        <taxon>Amantichitinum</taxon>
    </lineage>
</organism>